<dbReference type="GO" id="GO:0016491">
    <property type="term" value="F:oxidoreductase activity"/>
    <property type="evidence" value="ECO:0007669"/>
    <property type="project" value="UniProtKB-KW"/>
</dbReference>
<evidence type="ECO:0000256" key="7">
    <source>
        <dbReference type="PIRSR" id="PIRSR019543-2"/>
    </source>
</evidence>
<sequence length="339" mass="37505">MTAAKELNPTSRSVLTIDVRTVDTLHDLAAMTTRDPYNDFDAYLDEVRTTVPRLPAELRTRLSEFAAGSTGEGALLLRGLTLRGQVPPTPALPVAAPATKNQFSEYVMSVVAASLGEPVGYAEERDGQIFQDVFPVRENAAALSSQSSSADLGYHTEMAFHPNPPDYLLLYTLRGDPDGTALTRFAATRNVLRELDTDVLAALSARDYMVVLRRLHSPYFAGGKPVREMDSGPWVSILGGDPLDPSLRYEPELMQPRHERAAEALRELTTAIERRAHHVALEAGDALILDNRRAVHARSSFRARYDGRDRWLRRMHITREQLAGSGRILTTDLAPGSYR</sequence>
<evidence type="ECO:0000259" key="8">
    <source>
        <dbReference type="Pfam" id="PF02668"/>
    </source>
</evidence>
<dbReference type="SUPFAM" id="SSF51197">
    <property type="entry name" value="Clavaminate synthase-like"/>
    <property type="match status" value="1"/>
</dbReference>
<evidence type="ECO:0000256" key="3">
    <source>
        <dbReference type="ARBA" id="ARBA00022723"/>
    </source>
</evidence>
<feature type="binding site" evidence="7">
    <location>
        <position position="157"/>
    </location>
    <ligand>
        <name>Fe cation</name>
        <dbReference type="ChEBI" id="CHEBI:24875"/>
    </ligand>
</feature>
<evidence type="ECO:0000256" key="2">
    <source>
        <dbReference type="ARBA" id="ARBA00008425"/>
    </source>
</evidence>
<protein>
    <submittedName>
        <fullName evidence="9">Clavaminate synthase</fullName>
    </submittedName>
</protein>
<organism evidence="9 10">
    <name type="scientific">Kribbella rubisoli</name>
    <dbReference type="NCBI Taxonomy" id="3075929"/>
    <lineage>
        <taxon>Bacteria</taxon>
        <taxon>Bacillati</taxon>
        <taxon>Actinomycetota</taxon>
        <taxon>Actinomycetes</taxon>
        <taxon>Propionibacteriales</taxon>
        <taxon>Kribbellaceae</taxon>
        <taxon>Kribbella</taxon>
    </lineage>
</organism>
<dbReference type="InterPro" id="IPR050411">
    <property type="entry name" value="AlphaKG_dependent_hydroxylases"/>
</dbReference>
<evidence type="ECO:0000256" key="1">
    <source>
        <dbReference type="ARBA" id="ARBA00001954"/>
    </source>
</evidence>
<feature type="binding site" evidence="7">
    <location>
        <position position="155"/>
    </location>
    <ligand>
        <name>Fe cation</name>
        <dbReference type="ChEBI" id="CHEBI:24875"/>
    </ligand>
</feature>
<name>A0A4Q7WZS9_9ACTN</name>
<comment type="caution">
    <text evidence="9">The sequence shown here is derived from an EMBL/GenBank/DDBJ whole genome shotgun (WGS) entry which is preliminary data.</text>
</comment>
<gene>
    <name evidence="9" type="ORF">EV645_3532</name>
</gene>
<comment type="similarity">
    <text evidence="2">Belongs to the clavaminate synthase family.</text>
</comment>
<evidence type="ECO:0000256" key="4">
    <source>
        <dbReference type="ARBA" id="ARBA00023002"/>
    </source>
</evidence>
<dbReference type="GO" id="GO:0017000">
    <property type="term" value="P:antibiotic biosynthetic process"/>
    <property type="evidence" value="ECO:0007669"/>
    <property type="project" value="UniProtKB-KW"/>
</dbReference>
<dbReference type="AlphaFoldDB" id="A0A4Q7WZS9"/>
<evidence type="ECO:0000313" key="9">
    <source>
        <dbReference type="EMBL" id="RZU15990.1"/>
    </source>
</evidence>
<dbReference type="GO" id="GO:0005506">
    <property type="term" value="F:iron ion binding"/>
    <property type="evidence" value="ECO:0007669"/>
    <property type="project" value="InterPro"/>
</dbReference>
<dbReference type="InterPro" id="IPR014503">
    <property type="entry name" value="Clavaminate_syn-like"/>
</dbReference>
<keyword evidence="6" id="KW-0045">Antibiotic biosynthesis</keyword>
<keyword evidence="10" id="KW-1185">Reference proteome</keyword>
<dbReference type="PANTHER" id="PTHR10696:SF56">
    <property type="entry name" value="TAUD_TFDA-LIKE DOMAIN-CONTAINING PROTEIN"/>
    <property type="match status" value="1"/>
</dbReference>
<evidence type="ECO:0000256" key="6">
    <source>
        <dbReference type="ARBA" id="ARBA00023194"/>
    </source>
</evidence>
<dbReference type="PIRSF" id="PIRSF019543">
    <property type="entry name" value="Clavaminate_syn"/>
    <property type="match status" value="1"/>
</dbReference>
<keyword evidence="4" id="KW-0560">Oxidoreductase</keyword>
<dbReference type="EMBL" id="SHKR01000012">
    <property type="protein sequence ID" value="RZU15990.1"/>
    <property type="molecule type" value="Genomic_DNA"/>
</dbReference>
<evidence type="ECO:0000313" key="10">
    <source>
        <dbReference type="Proteomes" id="UP000292027"/>
    </source>
</evidence>
<accession>A0A4Q7WZS9</accession>
<comment type="cofactor">
    <cofactor evidence="1">
        <name>Fe(2+)</name>
        <dbReference type="ChEBI" id="CHEBI:29033"/>
    </cofactor>
</comment>
<keyword evidence="5 7" id="KW-0408">Iron</keyword>
<proteinExistence type="inferred from homology"/>
<keyword evidence="3 7" id="KW-0479">Metal-binding</keyword>
<dbReference type="RefSeq" id="WP_130444938.1">
    <property type="nucleotide sequence ID" value="NZ_SHKR01000012.1"/>
</dbReference>
<reference evidence="9 10" key="1">
    <citation type="journal article" date="2015" name="Stand. Genomic Sci.">
        <title>Genomic Encyclopedia of Bacterial and Archaeal Type Strains, Phase III: the genomes of soil and plant-associated and newly described type strains.</title>
        <authorList>
            <person name="Whitman W.B."/>
            <person name="Woyke T."/>
            <person name="Klenk H.P."/>
            <person name="Zhou Y."/>
            <person name="Lilburn T.G."/>
            <person name="Beck B.J."/>
            <person name="De Vos P."/>
            <person name="Vandamme P."/>
            <person name="Eisen J.A."/>
            <person name="Garrity G."/>
            <person name="Hugenholtz P."/>
            <person name="Kyrpides N.C."/>
        </authorList>
    </citation>
    <scope>NUCLEOTIDE SEQUENCE [LARGE SCALE GENOMIC DNA]</scope>
    <source>
        <strain evidence="9 10">VKM Ac-2540</strain>
    </source>
</reference>
<dbReference type="PANTHER" id="PTHR10696">
    <property type="entry name" value="GAMMA-BUTYROBETAINE HYDROXYLASE-RELATED"/>
    <property type="match status" value="1"/>
</dbReference>
<dbReference type="Proteomes" id="UP000292027">
    <property type="component" value="Unassembled WGS sequence"/>
</dbReference>
<dbReference type="Gene3D" id="3.60.130.10">
    <property type="entry name" value="Clavaminate synthase-like"/>
    <property type="match status" value="1"/>
</dbReference>
<dbReference type="InterPro" id="IPR042098">
    <property type="entry name" value="TauD-like_sf"/>
</dbReference>
<dbReference type="Pfam" id="PF02668">
    <property type="entry name" value="TauD"/>
    <property type="match status" value="1"/>
</dbReference>
<evidence type="ECO:0000256" key="5">
    <source>
        <dbReference type="ARBA" id="ARBA00023004"/>
    </source>
</evidence>
<feature type="domain" description="TauD/TfdA-like" evidence="8">
    <location>
        <begin position="97"/>
        <end position="315"/>
    </location>
</feature>
<dbReference type="OrthoDB" id="3872700at2"/>
<dbReference type="InterPro" id="IPR003819">
    <property type="entry name" value="TauD/TfdA-like"/>
</dbReference>